<accession>A0A1I2MSZ2</accession>
<dbReference type="AlphaFoldDB" id="A0A1I2MSZ2"/>
<protein>
    <recommendedName>
        <fullName evidence="3">Tetratricopeptide repeat-containing protein</fullName>
    </recommendedName>
</protein>
<proteinExistence type="predicted"/>
<name>A0A1I2MSZ2_9BACL</name>
<organism evidence="1 2">
    <name type="scientific">Planifilum fulgidum</name>
    <dbReference type="NCBI Taxonomy" id="201973"/>
    <lineage>
        <taxon>Bacteria</taxon>
        <taxon>Bacillati</taxon>
        <taxon>Bacillota</taxon>
        <taxon>Bacilli</taxon>
        <taxon>Bacillales</taxon>
        <taxon>Thermoactinomycetaceae</taxon>
        <taxon>Planifilum</taxon>
    </lineage>
</organism>
<dbReference type="EMBL" id="FOOK01000009">
    <property type="protein sequence ID" value="SFF94654.1"/>
    <property type="molecule type" value="Genomic_DNA"/>
</dbReference>
<evidence type="ECO:0000313" key="1">
    <source>
        <dbReference type="EMBL" id="SFF94654.1"/>
    </source>
</evidence>
<evidence type="ECO:0000313" key="2">
    <source>
        <dbReference type="Proteomes" id="UP000198661"/>
    </source>
</evidence>
<evidence type="ECO:0008006" key="3">
    <source>
        <dbReference type="Google" id="ProtNLM"/>
    </source>
</evidence>
<reference evidence="1 2" key="1">
    <citation type="submission" date="2016-10" db="EMBL/GenBank/DDBJ databases">
        <authorList>
            <person name="de Groot N.N."/>
        </authorList>
    </citation>
    <scope>NUCLEOTIDE SEQUENCE [LARGE SCALE GENOMIC DNA]</scope>
    <source>
        <strain evidence="1 2">DSM 44945</strain>
    </source>
</reference>
<sequence length="306" mass="36403">MIDSFLYEYLRGNKKLIRYMNEGKLSRSDFYPLAIAQLELLKQADPKNPSYVSCQAEFYHLDGHLRRAGELYRQVLEMEPPMELKEKEKRWIQKFCPLLLTTSKECFPLRDVVAIHHPTSPLIGYHLFWEDDYDFPDDCEPSDHEAIWIQYDPEREEVVKVMCWFHSRIIESEFAVKEAHNNRQRAIIRVEWGKHGSLLCGWESMRDPLTGIPLRKWLRKNYEQVKSGGRMPAHPLKKFWPAGFDGTFEEYTDFSVPVDPREWLREKPLMFKTQWANAALFTQALHYNFHPKMEWPNRAHRALRGS</sequence>
<keyword evidence="2" id="KW-1185">Reference proteome</keyword>
<dbReference type="Proteomes" id="UP000198661">
    <property type="component" value="Unassembled WGS sequence"/>
</dbReference>
<gene>
    <name evidence="1" type="ORF">SAMN04488025_109111</name>
</gene>